<protein>
    <submittedName>
        <fullName evidence="1">Uncharacterized protein</fullName>
    </submittedName>
</protein>
<gene>
    <name evidence="1" type="ORF">EVAR_10571_1</name>
</gene>
<keyword evidence="2" id="KW-1185">Reference proteome</keyword>
<dbReference type="EMBL" id="BGZK01000117">
    <property type="protein sequence ID" value="GBP20310.1"/>
    <property type="molecule type" value="Genomic_DNA"/>
</dbReference>
<reference evidence="1 2" key="1">
    <citation type="journal article" date="2019" name="Commun. Biol.">
        <title>The bagworm genome reveals a unique fibroin gene that provides high tensile strength.</title>
        <authorList>
            <person name="Kono N."/>
            <person name="Nakamura H."/>
            <person name="Ohtoshi R."/>
            <person name="Tomita M."/>
            <person name="Numata K."/>
            <person name="Arakawa K."/>
        </authorList>
    </citation>
    <scope>NUCLEOTIDE SEQUENCE [LARGE SCALE GENOMIC DNA]</scope>
</reference>
<accession>A0A4C1U223</accession>
<evidence type="ECO:0000313" key="1">
    <source>
        <dbReference type="EMBL" id="GBP20310.1"/>
    </source>
</evidence>
<proteinExistence type="predicted"/>
<evidence type="ECO:0000313" key="2">
    <source>
        <dbReference type="Proteomes" id="UP000299102"/>
    </source>
</evidence>
<organism evidence="1 2">
    <name type="scientific">Eumeta variegata</name>
    <name type="common">Bagworm moth</name>
    <name type="synonym">Eumeta japonica</name>
    <dbReference type="NCBI Taxonomy" id="151549"/>
    <lineage>
        <taxon>Eukaryota</taxon>
        <taxon>Metazoa</taxon>
        <taxon>Ecdysozoa</taxon>
        <taxon>Arthropoda</taxon>
        <taxon>Hexapoda</taxon>
        <taxon>Insecta</taxon>
        <taxon>Pterygota</taxon>
        <taxon>Neoptera</taxon>
        <taxon>Endopterygota</taxon>
        <taxon>Lepidoptera</taxon>
        <taxon>Glossata</taxon>
        <taxon>Ditrysia</taxon>
        <taxon>Tineoidea</taxon>
        <taxon>Psychidae</taxon>
        <taxon>Oiketicinae</taxon>
        <taxon>Eumeta</taxon>
    </lineage>
</organism>
<sequence>MVRGRGCKADEPVSLHLTSPDSCLSGSMWFFVSFYHGPHSANIIFDRRHRRTSLTLIISQSDATTFELVKPIINSGEGWSFIMKG</sequence>
<comment type="caution">
    <text evidence="1">The sequence shown here is derived from an EMBL/GenBank/DDBJ whole genome shotgun (WGS) entry which is preliminary data.</text>
</comment>
<dbReference type="Proteomes" id="UP000299102">
    <property type="component" value="Unassembled WGS sequence"/>
</dbReference>
<name>A0A4C1U223_EUMVA</name>
<dbReference type="AlphaFoldDB" id="A0A4C1U223"/>